<dbReference type="GO" id="GO:0005634">
    <property type="term" value="C:nucleus"/>
    <property type="evidence" value="ECO:0007669"/>
    <property type="project" value="TreeGrafter"/>
</dbReference>
<comment type="caution">
    <text evidence="7">The sequence shown here is derived from an EMBL/GenBank/DDBJ whole genome shotgun (WGS) entry which is preliminary data.</text>
</comment>
<dbReference type="Pfam" id="PF04098">
    <property type="entry name" value="Rad52_Rad22"/>
    <property type="match status" value="1"/>
</dbReference>
<dbReference type="InterPro" id="IPR007232">
    <property type="entry name" value="Rad52_Rad59_Rad22"/>
</dbReference>
<evidence type="ECO:0000256" key="1">
    <source>
        <dbReference type="ARBA" id="ARBA00006638"/>
    </source>
</evidence>
<evidence type="ECO:0000256" key="4">
    <source>
        <dbReference type="ARBA" id="ARBA00023204"/>
    </source>
</evidence>
<dbReference type="InterPro" id="IPR041247">
    <property type="entry name" value="Rad52_fam"/>
</dbReference>
<dbReference type="EMBL" id="JARGDH010000006">
    <property type="protein sequence ID" value="KAL0266159.1"/>
    <property type="molecule type" value="Genomic_DNA"/>
</dbReference>
<organism evidence="7">
    <name type="scientific">Menopon gallinae</name>
    <name type="common">poultry shaft louse</name>
    <dbReference type="NCBI Taxonomy" id="328185"/>
    <lineage>
        <taxon>Eukaryota</taxon>
        <taxon>Metazoa</taxon>
        <taxon>Ecdysozoa</taxon>
        <taxon>Arthropoda</taxon>
        <taxon>Hexapoda</taxon>
        <taxon>Insecta</taxon>
        <taxon>Pterygota</taxon>
        <taxon>Neoptera</taxon>
        <taxon>Paraneoptera</taxon>
        <taxon>Psocodea</taxon>
        <taxon>Troctomorpha</taxon>
        <taxon>Phthiraptera</taxon>
        <taxon>Amblycera</taxon>
        <taxon>Menoponidae</taxon>
        <taxon>Menopon</taxon>
    </lineage>
</organism>
<proteinExistence type="inferred from homology"/>
<protein>
    <recommendedName>
        <fullName evidence="6">DNA repair protein RAD52 homolog</fullName>
    </recommendedName>
</protein>
<reference evidence="7" key="1">
    <citation type="journal article" date="2024" name="Gigascience">
        <title>Chromosome-level genome of the poultry shaft louse Menopon gallinae provides insight into the host-switching and adaptive evolution of parasitic lice.</title>
        <authorList>
            <person name="Xu Y."/>
            <person name="Ma L."/>
            <person name="Liu S."/>
            <person name="Liang Y."/>
            <person name="Liu Q."/>
            <person name="He Z."/>
            <person name="Tian L."/>
            <person name="Duan Y."/>
            <person name="Cai W."/>
            <person name="Li H."/>
            <person name="Song F."/>
        </authorList>
    </citation>
    <scope>NUCLEOTIDE SEQUENCE</scope>
    <source>
        <strain evidence="7">Cailab_2023a</strain>
    </source>
</reference>
<comment type="similarity">
    <text evidence="1">Belongs to the RAD52 family.</text>
</comment>
<sequence length="365" mass="41056">MIECRTREASKNYLSSYLLSTRLAMLDIPFVPPGRNATTKAKKVPIWSRESATLSAYLRTKRLVYRFSIVQSVNASVYFRFFAESVFLMYVLNPSKKPNMQKKRGQGKGARPCSLGHFQVQRTAGIGLCIVSGGGMVRCKDFVCTVMPKHQISGQTKSILAMYCEDRSRTSRKCRKTGASLERLLSKNLGPEYLSYRPGWNGERIAYIEGWTAISLANKIFGHDGWSSEIRGTTVDFYDDVPNKICLGVSVVMRITLKNGTFKEDIGFGSSENQKSKGTAWEKAKKEAVTDGLKRALRQFGNALGNCCYDKEFLKNIRKITKERPVDIDKDNLVRKSDFSRNMERSIEALSMDDNDIDLTDSCGA</sequence>
<dbReference type="AlphaFoldDB" id="A0AAW2H8M8"/>
<accession>A0AAW2H8M8</accession>
<evidence type="ECO:0000256" key="6">
    <source>
        <dbReference type="ARBA" id="ARBA00073403"/>
    </source>
</evidence>
<dbReference type="GO" id="GO:0006312">
    <property type="term" value="P:mitotic recombination"/>
    <property type="evidence" value="ECO:0007669"/>
    <property type="project" value="TreeGrafter"/>
</dbReference>
<dbReference type="PANTHER" id="PTHR12132">
    <property type="entry name" value="DNA REPAIR AND RECOMBINATION PROTEIN RAD52, RAD59"/>
    <property type="match status" value="1"/>
</dbReference>
<evidence type="ECO:0000313" key="7">
    <source>
        <dbReference type="EMBL" id="KAL0266159.1"/>
    </source>
</evidence>
<gene>
    <name evidence="7" type="ORF">PYX00_011875</name>
</gene>
<dbReference type="FunFam" id="3.30.390.80:FF:000001">
    <property type="entry name" value="DNA repair protein RAD52 homolog"/>
    <property type="match status" value="1"/>
</dbReference>
<evidence type="ECO:0000256" key="2">
    <source>
        <dbReference type="ARBA" id="ARBA00022763"/>
    </source>
</evidence>
<keyword evidence="3" id="KW-0233">DNA recombination</keyword>
<keyword evidence="2" id="KW-0227">DNA damage</keyword>
<dbReference type="Gene3D" id="3.30.390.80">
    <property type="entry name" value="DNA repair protein Rad52/59/22"/>
    <property type="match status" value="1"/>
</dbReference>
<dbReference type="SUPFAM" id="SSF54768">
    <property type="entry name" value="dsRNA-binding domain-like"/>
    <property type="match status" value="1"/>
</dbReference>
<evidence type="ECO:0000256" key="5">
    <source>
        <dbReference type="ARBA" id="ARBA00053354"/>
    </source>
</evidence>
<dbReference type="GO" id="GO:0000724">
    <property type="term" value="P:double-strand break repair via homologous recombination"/>
    <property type="evidence" value="ECO:0007669"/>
    <property type="project" value="TreeGrafter"/>
</dbReference>
<name>A0AAW2H8M8_9NEOP</name>
<dbReference type="InterPro" id="IPR042525">
    <property type="entry name" value="Rad52_Rad59_Rad22_sf"/>
</dbReference>
<comment type="function">
    <text evidence="5">Involved in double-stranded break repair. Plays a central role in genetic recombination and DNA repair by promoting the annealing of complementary single-stranded DNA and by stimulation of the RAD51 recombinase.</text>
</comment>
<dbReference type="PANTHER" id="PTHR12132:SF1">
    <property type="entry name" value="DNA REPAIR PROTEIN RAD52 HOMOLOG"/>
    <property type="match status" value="1"/>
</dbReference>
<keyword evidence="4" id="KW-0234">DNA repair</keyword>
<dbReference type="GO" id="GO:0010792">
    <property type="term" value="P:DNA double-strand break processing involved in repair via single-strand annealing"/>
    <property type="evidence" value="ECO:0007669"/>
    <property type="project" value="UniProtKB-ARBA"/>
</dbReference>
<evidence type="ECO:0000256" key="3">
    <source>
        <dbReference type="ARBA" id="ARBA00023172"/>
    </source>
</evidence>